<proteinExistence type="predicted"/>
<protein>
    <submittedName>
        <fullName evidence="1">Uncharacterized protein</fullName>
    </submittedName>
</protein>
<dbReference type="Proteomes" id="UP000856143">
    <property type="component" value="Unassembled WGS sequence"/>
</dbReference>
<comment type="caution">
    <text evidence="1">The sequence shown here is derived from an EMBL/GenBank/DDBJ whole genome shotgun (WGS) entry which is preliminary data.</text>
</comment>
<evidence type="ECO:0000313" key="1">
    <source>
        <dbReference type="EMBL" id="HAT1685226.1"/>
    </source>
</evidence>
<sequence length="127" mass="14234">MLITAELLLRDNLRASILTVGELYTDTLPELDNATGHYADRFATFPPGMWVRRYQGAQWLTRSVPGPGFILFLRAWSGLPAVKGFLEAHGQFVMSSLSAVPEVACNVWISQRREPESTRRVKSLQAD</sequence>
<evidence type="ECO:0000313" key="2">
    <source>
        <dbReference type="Proteomes" id="UP000856143"/>
    </source>
</evidence>
<reference evidence="1" key="2">
    <citation type="submission" date="2020-11" db="EMBL/GenBank/DDBJ databases">
        <authorList>
            <consortium name="NCBI Pathogen Detection Project"/>
        </authorList>
    </citation>
    <scope>NUCLEOTIDE SEQUENCE</scope>
    <source>
        <strain evidence="1">R404</strain>
    </source>
</reference>
<dbReference type="AlphaFoldDB" id="A0AAN5LFM2"/>
<gene>
    <name evidence="1" type="ORF">I8Y21_006064</name>
</gene>
<reference evidence="1" key="1">
    <citation type="journal article" date="2018" name="Genome Biol.">
        <title>SKESA: strategic k-mer extension for scrupulous assemblies.</title>
        <authorList>
            <person name="Souvorov A."/>
            <person name="Agarwala R."/>
            <person name="Lipman D.J."/>
        </authorList>
    </citation>
    <scope>NUCLEOTIDE SEQUENCE</scope>
    <source>
        <strain evidence="1">R404</strain>
    </source>
</reference>
<name>A0AAN5LFM2_KLEOX</name>
<organism evidence="1 2">
    <name type="scientific">Klebsiella oxytoca</name>
    <dbReference type="NCBI Taxonomy" id="571"/>
    <lineage>
        <taxon>Bacteria</taxon>
        <taxon>Pseudomonadati</taxon>
        <taxon>Pseudomonadota</taxon>
        <taxon>Gammaproteobacteria</taxon>
        <taxon>Enterobacterales</taxon>
        <taxon>Enterobacteriaceae</taxon>
        <taxon>Klebsiella/Raoultella group</taxon>
        <taxon>Klebsiella</taxon>
    </lineage>
</organism>
<accession>A0AAN5LFM2</accession>
<dbReference type="EMBL" id="DACSEO010000162">
    <property type="protein sequence ID" value="HAT1685226.1"/>
    <property type="molecule type" value="Genomic_DNA"/>
</dbReference>